<protein>
    <submittedName>
        <fullName evidence="1">Uncharacterized protein</fullName>
    </submittedName>
</protein>
<organism evidence="1 2">
    <name type="scientific">Campylobacter ureolyticus</name>
    <dbReference type="NCBI Taxonomy" id="827"/>
    <lineage>
        <taxon>Bacteria</taxon>
        <taxon>Pseudomonadati</taxon>
        <taxon>Campylobacterota</taxon>
        <taxon>Epsilonproteobacteria</taxon>
        <taxon>Campylobacterales</taxon>
        <taxon>Campylobacteraceae</taxon>
        <taxon>Campylobacter</taxon>
    </lineage>
</organism>
<name>A0A9Q4KML9_9BACT</name>
<evidence type="ECO:0000313" key="1">
    <source>
        <dbReference type="EMBL" id="MCZ6162423.1"/>
    </source>
</evidence>
<sequence>MDYEDFKLIYDEVDSKGYYCSGSRVFMRNLDFKKECKKYNLRIIKTRLRGRYFENENADMYILFDTSKIDDSKADKILCQLYG</sequence>
<dbReference type="AlphaFoldDB" id="A0A9Q4KML9"/>
<reference evidence="1" key="1">
    <citation type="submission" date="2022-12" db="EMBL/GenBank/DDBJ databases">
        <title>Species Delineation and Comparative Genomics within the Campylobacter ureolyticus Complex.</title>
        <authorList>
            <person name="Maki J."/>
            <person name="Howard M."/>
            <person name="Connelly S."/>
            <person name="Hardy D.J."/>
            <person name="Cameron A."/>
        </authorList>
    </citation>
    <scope>NUCLEOTIDE SEQUENCE</scope>
    <source>
        <strain evidence="1">URMC_786</strain>
    </source>
</reference>
<evidence type="ECO:0000313" key="2">
    <source>
        <dbReference type="Proteomes" id="UP001075461"/>
    </source>
</evidence>
<gene>
    <name evidence="1" type="ORF">O6B92_08795</name>
</gene>
<proteinExistence type="predicted"/>
<dbReference type="EMBL" id="JAPXGP010000008">
    <property type="protein sequence ID" value="MCZ6162423.1"/>
    <property type="molecule type" value="Genomic_DNA"/>
</dbReference>
<accession>A0A9Q4KML9</accession>
<dbReference type="RefSeq" id="WP_269480656.1">
    <property type="nucleotide sequence ID" value="NZ_JAPXGH010000011.1"/>
</dbReference>
<dbReference type="Proteomes" id="UP001075461">
    <property type="component" value="Unassembled WGS sequence"/>
</dbReference>
<comment type="caution">
    <text evidence="1">The sequence shown here is derived from an EMBL/GenBank/DDBJ whole genome shotgun (WGS) entry which is preliminary data.</text>
</comment>